<keyword evidence="4" id="KW-0963">Cytoplasm</keyword>
<proteinExistence type="inferred from homology"/>
<keyword evidence="8" id="KW-1185">Reference proteome</keyword>
<name>A0ABX8D126_9NOCA</name>
<evidence type="ECO:0000256" key="5">
    <source>
        <dbReference type="SAM" id="MobiDB-lite"/>
    </source>
</evidence>
<dbReference type="InterPro" id="IPR053925">
    <property type="entry name" value="RecX_HTH_3rd"/>
</dbReference>
<feature type="region of interest" description="Disordered" evidence="5">
    <location>
        <begin position="47"/>
        <end position="80"/>
    </location>
</feature>
<evidence type="ECO:0000313" key="8">
    <source>
        <dbReference type="Proteomes" id="UP000683310"/>
    </source>
</evidence>
<evidence type="ECO:0000256" key="2">
    <source>
        <dbReference type="ARBA" id="ARBA00009695"/>
    </source>
</evidence>
<dbReference type="Proteomes" id="UP000683310">
    <property type="component" value="Chromosome"/>
</dbReference>
<evidence type="ECO:0000256" key="4">
    <source>
        <dbReference type="ARBA" id="ARBA00022490"/>
    </source>
</evidence>
<organism evidence="7 8">
    <name type="scientific">Nocardia tengchongensis</name>
    <dbReference type="NCBI Taxonomy" id="2055889"/>
    <lineage>
        <taxon>Bacteria</taxon>
        <taxon>Bacillati</taxon>
        <taxon>Actinomycetota</taxon>
        <taxon>Actinomycetes</taxon>
        <taxon>Mycobacteriales</taxon>
        <taxon>Nocardiaceae</taxon>
        <taxon>Nocardia</taxon>
    </lineage>
</organism>
<feature type="compositionally biased region" description="Polar residues" evidence="5">
    <location>
        <begin position="57"/>
        <end position="71"/>
    </location>
</feature>
<dbReference type="EMBL" id="CP074371">
    <property type="protein sequence ID" value="QVI25253.1"/>
    <property type="molecule type" value="Genomic_DNA"/>
</dbReference>
<evidence type="ECO:0000259" key="6">
    <source>
        <dbReference type="Pfam" id="PF21981"/>
    </source>
</evidence>
<sequence length="135" mass="14606">MSPNLDREATTRRLVGLLARRGYPSAIAYNVVTTQLNAANFVADTRDRADETPVGAASSQPRRSQLASSTAAEVDDEHTRATELVRSKLRTLPRNLDHTKATQRLVGLLARRGFSASTAYAVVKAELSDAARGID</sequence>
<protein>
    <recommendedName>
        <fullName evidence="3">Regulatory protein RecX</fullName>
    </recommendedName>
</protein>
<comment type="subcellular location">
    <subcellularLocation>
        <location evidence="1">Cytoplasm</location>
    </subcellularLocation>
</comment>
<reference evidence="7 8" key="1">
    <citation type="submission" date="2021-04" db="EMBL/GenBank/DDBJ databases">
        <title>Nocardia tengchongensis.</title>
        <authorList>
            <person name="Zhuang k."/>
            <person name="Ran Y."/>
            <person name="Li W."/>
        </authorList>
    </citation>
    <scope>NUCLEOTIDE SEQUENCE [LARGE SCALE GENOMIC DNA]</scope>
    <source>
        <strain evidence="7 8">CFH S0057</strain>
    </source>
</reference>
<evidence type="ECO:0000256" key="3">
    <source>
        <dbReference type="ARBA" id="ARBA00018111"/>
    </source>
</evidence>
<evidence type="ECO:0000256" key="1">
    <source>
        <dbReference type="ARBA" id="ARBA00004496"/>
    </source>
</evidence>
<dbReference type="Pfam" id="PF21981">
    <property type="entry name" value="RecX_HTH3"/>
    <property type="match status" value="1"/>
</dbReference>
<comment type="similarity">
    <text evidence="2">Belongs to the RecX family.</text>
</comment>
<feature type="domain" description="RecX third three-helical" evidence="6">
    <location>
        <begin position="75"/>
        <end position="123"/>
    </location>
</feature>
<gene>
    <name evidence="7" type="ORF">KHQ06_31500</name>
</gene>
<evidence type="ECO:0000313" key="7">
    <source>
        <dbReference type="EMBL" id="QVI25253.1"/>
    </source>
</evidence>
<accession>A0ABX8D126</accession>